<feature type="binding site" evidence="3">
    <location>
        <position position="161"/>
    </location>
    <ligand>
        <name>ATP</name>
        <dbReference type="ChEBI" id="CHEBI:30616"/>
    </ligand>
</feature>
<dbReference type="Proteomes" id="UP000612893">
    <property type="component" value="Unassembled WGS sequence"/>
</dbReference>
<evidence type="ECO:0000256" key="1">
    <source>
        <dbReference type="ARBA" id="ARBA00022679"/>
    </source>
</evidence>
<dbReference type="InterPro" id="IPR035107">
    <property type="entry name" value="tRNA_thiolation_TtcA_Ctu1"/>
</dbReference>
<feature type="binding site" evidence="2">
    <location>
        <position position="3"/>
    </location>
    <ligand>
        <name>Zn(2+)</name>
        <dbReference type="ChEBI" id="CHEBI:29105"/>
        <label>1</label>
    </ligand>
</feature>
<dbReference type="Gene3D" id="3.40.50.620">
    <property type="entry name" value="HUPs"/>
    <property type="match status" value="1"/>
</dbReference>
<dbReference type="InterPro" id="IPR000541">
    <property type="entry name" value="Ncs6/Tuc1/Ctu1"/>
</dbReference>
<dbReference type="Pfam" id="PF01171">
    <property type="entry name" value="ATP_bind_3"/>
    <property type="match status" value="1"/>
</dbReference>
<feature type="binding site" evidence="2">
    <location>
        <position position="293"/>
    </location>
    <ligand>
        <name>Zn(2+)</name>
        <dbReference type="ChEBI" id="CHEBI:29105"/>
        <label>2</label>
    </ligand>
</feature>
<keyword evidence="1" id="KW-0808">Transferase</keyword>
<reference evidence="6" key="1">
    <citation type="submission" date="2020-10" db="EMBL/GenBank/DDBJ databases">
        <title>Ca. Dormibacterota MAGs.</title>
        <authorList>
            <person name="Montgomery K."/>
        </authorList>
    </citation>
    <scope>NUCLEOTIDE SEQUENCE [LARGE SCALE GENOMIC DNA]</scope>
    <source>
        <strain evidence="6">SC8812_S17_10</strain>
    </source>
</reference>
<feature type="cross-link" description="Glycyl lysine isopeptide (Lys-Gly) (interchain with G-Cter in TtuB)" evidence="4">
    <location>
        <position position="137"/>
    </location>
</feature>
<accession>A0A934N8V1</accession>
<feature type="binding site" evidence="2">
    <location>
        <position position="278"/>
    </location>
    <ligand>
        <name>Zn(2+)</name>
        <dbReference type="ChEBI" id="CHEBI:29105"/>
        <label>2</label>
    </ligand>
</feature>
<keyword evidence="7" id="KW-1185">Reference proteome</keyword>
<dbReference type="EMBL" id="JAEKNR010000176">
    <property type="protein sequence ID" value="MBJ7599871.1"/>
    <property type="molecule type" value="Genomic_DNA"/>
</dbReference>
<evidence type="ECO:0000313" key="7">
    <source>
        <dbReference type="Proteomes" id="UP000612893"/>
    </source>
</evidence>
<feature type="cross-link" description="Glycyl lysine isopeptide (Lys-Gly) (interchain with G-Cter in TtuB)" evidence="4">
    <location>
        <position position="230"/>
    </location>
</feature>
<evidence type="ECO:0000313" key="6">
    <source>
        <dbReference type="EMBL" id="MBJ7599871.1"/>
    </source>
</evidence>
<feature type="binding site" evidence="3">
    <location>
        <begin position="53"/>
        <end position="55"/>
    </location>
    <ligand>
        <name>ATP</name>
        <dbReference type="ChEBI" id="CHEBI:30616"/>
    </ligand>
</feature>
<feature type="binding site" evidence="2">
    <location>
        <position position="22"/>
    </location>
    <ligand>
        <name>Zn(2+)</name>
        <dbReference type="ChEBI" id="CHEBI:29105"/>
        <label>1</label>
    </ligand>
</feature>
<dbReference type="RefSeq" id="WP_338203502.1">
    <property type="nucleotide sequence ID" value="NZ_JAEKNR010000176.1"/>
</dbReference>
<keyword evidence="2" id="KW-0862">Zinc</keyword>
<dbReference type="PIRSF" id="PIRSF004976">
    <property type="entry name" value="ATPase_YdaO"/>
    <property type="match status" value="1"/>
</dbReference>
<gene>
    <name evidence="6" type="ORF">JF922_17560</name>
</gene>
<proteinExistence type="predicted"/>
<dbReference type="InterPro" id="IPR014729">
    <property type="entry name" value="Rossmann-like_a/b/a_fold"/>
</dbReference>
<evidence type="ECO:0000259" key="5">
    <source>
        <dbReference type="Pfam" id="PF01171"/>
    </source>
</evidence>
<feature type="binding site" evidence="2">
    <location>
        <position position="6"/>
    </location>
    <ligand>
        <name>Zn(2+)</name>
        <dbReference type="ChEBI" id="CHEBI:29105"/>
        <label>1</label>
    </ligand>
</feature>
<keyword evidence="4" id="KW-0832">Ubl conjugation</keyword>
<protein>
    <submittedName>
        <fullName evidence="6">TIGR00269 family protein</fullName>
    </submittedName>
</protein>
<keyword evidence="4" id="KW-1017">Isopeptide bond</keyword>
<feature type="binding site" evidence="2">
    <location>
        <position position="290"/>
    </location>
    <ligand>
        <name>Zn(2+)</name>
        <dbReference type="ChEBI" id="CHEBI:29105"/>
        <label>2</label>
    </ligand>
</feature>
<dbReference type="AlphaFoldDB" id="A0A934N8V1"/>
<dbReference type="GO" id="GO:0016740">
    <property type="term" value="F:transferase activity"/>
    <property type="evidence" value="ECO:0007669"/>
    <property type="project" value="UniProtKB-KW"/>
</dbReference>
<feature type="cross-link" description="Glycyl lysine isopeptide (Lys-Gly) (interchain with G-Cter in TtuB)" evidence="4">
    <location>
        <position position="227"/>
    </location>
</feature>
<evidence type="ECO:0000256" key="2">
    <source>
        <dbReference type="PIRSR" id="PIRSR004976-50"/>
    </source>
</evidence>
<dbReference type="InterPro" id="IPR011063">
    <property type="entry name" value="TilS/TtcA_N"/>
</dbReference>
<feature type="binding site" evidence="2">
    <location>
        <position position="281"/>
    </location>
    <ligand>
        <name>Zn(2+)</name>
        <dbReference type="ChEBI" id="CHEBI:29105"/>
        <label>2</label>
    </ligand>
</feature>
<dbReference type="GO" id="GO:0046872">
    <property type="term" value="F:metal ion binding"/>
    <property type="evidence" value="ECO:0007669"/>
    <property type="project" value="UniProtKB-KW"/>
</dbReference>
<organism evidence="6 7">
    <name type="scientific">Candidatus Nephthysia bennettiae</name>
    <dbReference type="NCBI Taxonomy" id="3127016"/>
    <lineage>
        <taxon>Bacteria</taxon>
        <taxon>Bacillati</taxon>
        <taxon>Candidatus Dormiibacterota</taxon>
        <taxon>Candidatus Dormibacteria</taxon>
        <taxon>Candidatus Dormibacterales</taxon>
        <taxon>Candidatus Dormibacteraceae</taxon>
        <taxon>Candidatus Nephthysia</taxon>
    </lineage>
</organism>
<dbReference type="NCBIfam" id="TIGR00269">
    <property type="entry name" value="TIGR00269 family protein"/>
    <property type="match status" value="1"/>
</dbReference>
<dbReference type="CDD" id="cd01993">
    <property type="entry name" value="TtuA-like"/>
    <property type="match status" value="1"/>
</dbReference>
<dbReference type="SUPFAM" id="SSF52402">
    <property type="entry name" value="Adenine nucleotide alpha hydrolases-like"/>
    <property type="match status" value="1"/>
</dbReference>
<feature type="domain" description="tRNA(Ile)-lysidine/2-thiocytidine synthase N-terminal" evidence="5">
    <location>
        <begin position="50"/>
        <end position="219"/>
    </location>
</feature>
<name>A0A934N8V1_9BACT</name>
<dbReference type="PANTHER" id="PTHR11807:SF27">
    <property type="entry name" value="TRNA-5-METHYLURIDINE(54) 2-SULFURTRANSFERASE"/>
    <property type="match status" value="1"/>
</dbReference>
<feature type="binding site" evidence="2">
    <location>
        <position position="25"/>
    </location>
    <ligand>
        <name>Zn(2+)</name>
        <dbReference type="ChEBI" id="CHEBI:29105"/>
        <label>1</label>
    </ligand>
</feature>
<feature type="binding site" evidence="3">
    <location>
        <position position="79"/>
    </location>
    <ligand>
        <name>ATP</name>
        <dbReference type="ChEBI" id="CHEBI:30616"/>
    </ligand>
</feature>
<comment type="caution">
    <text evidence="6">The sequence shown here is derived from an EMBL/GenBank/DDBJ whole genome shotgun (WGS) entry which is preliminary data.</text>
</comment>
<keyword evidence="3" id="KW-0067">ATP-binding</keyword>
<feature type="binding site" evidence="3">
    <location>
        <position position="59"/>
    </location>
    <ligand>
        <name>ATP</name>
        <dbReference type="ChEBI" id="CHEBI:30616"/>
    </ligand>
</feature>
<evidence type="ECO:0000256" key="3">
    <source>
        <dbReference type="PIRSR" id="PIRSR004976-51"/>
    </source>
</evidence>
<dbReference type="PANTHER" id="PTHR11807">
    <property type="entry name" value="ATPASES OF THE PP SUPERFAMILY-RELATED"/>
    <property type="match status" value="1"/>
</dbReference>
<keyword evidence="3" id="KW-0547">Nucleotide-binding</keyword>
<sequence length="311" mass="34687">MRCHTCRAPANVEIRRSRTAYCARCYPEWFRGQVQDRIAHERMFRRDDRLLVAISGGKDSLALWHALTRLGYQADGMYIRLGIADYSRRSQAKSEAFAAAHGLTLHQVDLEAAQGFTVPDLLEARSGKPCAACGTVKRYHFNKLAADLGYEVVATGHNLDDEAATLFGNVVHWNVDYLGRQGPVLESTHPKLVRKVKPLYRLSERETAAYAVIERIDYILEECPMAKGAKSLAYKDMLNSLEEQQPGAKYGFLVGFLKQGRQAVPSGGFDQATDLKECVRCGQPTSGDLCAYCRMADRGRRKATAKAAKYT</sequence>
<keyword evidence="2" id="KW-0479">Metal-binding</keyword>
<feature type="binding site" evidence="3">
    <location>
        <position position="156"/>
    </location>
    <ligand>
        <name>ATP</name>
        <dbReference type="ChEBI" id="CHEBI:30616"/>
    </ligand>
</feature>
<evidence type="ECO:0000256" key="4">
    <source>
        <dbReference type="PIRSR" id="PIRSR004976-52"/>
    </source>
</evidence>
<dbReference type="GO" id="GO:0005524">
    <property type="term" value="F:ATP binding"/>
    <property type="evidence" value="ECO:0007669"/>
    <property type="project" value="UniProtKB-KW"/>
</dbReference>